<dbReference type="PANTHER" id="PTHR28265">
    <property type="entry name" value="MAINTENANCE OF TELOMERE CAPPING PROTEIN 1"/>
    <property type="match status" value="1"/>
</dbReference>
<protein>
    <recommendedName>
        <fullName evidence="4">Maintenance of telomere capping protein 1</fullName>
    </recommendedName>
</protein>
<comment type="caution">
    <text evidence="2">The sequence shown here is derived from an EMBL/GenBank/DDBJ whole genome shotgun (WGS) entry which is preliminary data.</text>
</comment>
<dbReference type="Proteomes" id="UP001642406">
    <property type="component" value="Unassembled WGS sequence"/>
</dbReference>
<feature type="region of interest" description="Disordered" evidence="1">
    <location>
        <begin position="446"/>
        <end position="514"/>
    </location>
</feature>
<dbReference type="EMBL" id="CAWUHC010000125">
    <property type="protein sequence ID" value="CAK7234264.1"/>
    <property type="molecule type" value="Genomic_DNA"/>
</dbReference>
<reference evidence="2 3" key="1">
    <citation type="submission" date="2024-01" db="EMBL/GenBank/DDBJ databases">
        <authorList>
            <person name="Allen C."/>
            <person name="Tagirdzhanova G."/>
        </authorList>
    </citation>
    <scope>NUCLEOTIDE SEQUENCE [LARGE SCALE GENOMIC DNA]</scope>
</reference>
<feature type="region of interest" description="Disordered" evidence="1">
    <location>
        <begin position="384"/>
        <end position="410"/>
    </location>
</feature>
<sequence length="580" mass="61556">MATKRGKNTAATDDIDSLFEGIGDNKASGGSSASTKKTAGKAGAGKAGSGKPKTAAAASSAAEKDILAELENELGEQVSRPHTPRTTATKGSPAPGASGASGAALPRRSVESSKAYSARNSTDERVPAPTVVESAPAEAAPAAAPAASSGGGGWWGGILSAATSTATAAMKQAEAAVKEIQQNEEAKKWADQVRGNYTSLRGFVGDEFRQRALPTFTDILHTLAPPIASHERLLIHITHDMVGYPSLDPLVHEMFSRVMAQVEGGDLLVVQRGQEAQPGHESGNYGRDSAGWRDGPWWRVVDQPRDLGTVAGLREGTKLCRASAEAYANEYYAAHYGMSETEKDGRGDSKRGLEVARQLAVEPVSEHNPVRRSDLFLAVQALSIAGDRGDEDDDDDEDDEDDESTKEEEDDMVLFAVHILDPVHEIVYHTVSQAIPAKWVRWLDARPGDANANNNNKTLTPATSGGEDDSEDSSDDESDEEEQKQAKAQKQQQQQQQQKKALEDGLPDDIRAIVDSGGVDPREWVGEWVEETLSLAVGVVAQRYVAHRMGVGAGSIGRGKRPADEILADGAGEAARAGLL</sequence>
<evidence type="ECO:0000313" key="2">
    <source>
        <dbReference type="EMBL" id="CAK7234264.1"/>
    </source>
</evidence>
<evidence type="ECO:0000256" key="1">
    <source>
        <dbReference type="SAM" id="MobiDB-lite"/>
    </source>
</evidence>
<proteinExistence type="predicted"/>
<feature type="compositionally biased region" description="Basic and acidic residues" evidence="1">
    <location>
        <begin position="500"/>
        <end position="512"/>
    </location>
</feature>
<feature type="compositionally biased region" description="Low complexity" evidence="1">
    <location>
        <begin position="91"/>
        <end position="104"/>
    </location>
</feature>
<evidence type="ECO:0008006" key="4">
    <source>
        <dbReference type="Google" id="ProtNLM"/>
    </source>
</evidence>
<feature type="compositionally biased region" description="Low complexity" evidence="1">
    <location>
        <begin position="26"/>
        <end position="41"/>
    </location>
</feature>
<evidence type="ECO:0000313" key="3">
    <source>
        <dbReference type="Proteomes" id="UP001642406"/>
    </source>
</evidence>
<feature type="compositionally biased region" description="Low complexity" evidence="1">
    <location>
        <begin position="486"/>
        <end position="499"/>
    </location>
</feature>
<feature type="compositionally biased region" description="Acidic residues" evidence="1">
    <location>
        <begin position="389"/>
        <end position="410"/>
    </location>
</feature>
<feature type="compositionally biased region" description="Low complexity" evidence="1">
    <location>
        <begin position="49"/>
        <end position="61"/>
    </location>
</feature>
<keyword evidence="3" id="KW-1185">Reference proteome</keyword>
<feature type="compositionally biased region" description="Acidic residues" evidence="1">
    <location>
        <begin position="466"/>
        <end position="482"/>
    </location>
</feature>
<dbReference type="PANTHER" id="PTHR28265:SF1">
    <property type="entry name" value="MAINTENANCE OF TELOMERE CAPPING PROTEIN 1"/>
    <property type="match status" value="1"/>
</dbReference>
<feature type="region of interest" description="Disordered" evidence="1">
    <location>
        <begin position="1"/>
        <end position="128"/>
    </location>
</feature>
<dbReference type="InterPro" id="IPR018814">
    <property type="entry name" value="DUF5427"/>
</dbReference>
<gene>
    <name evidence="2" type="ORF">SBRCBS47491_008890</name>
</gene>
<organism evidence="2 3">
    <name type="scientific">Sporothrix bragantina</name>
    <dbReference type="NCBI Taxonomy" id="671064"/>
    <lineage>
        <taxon>Eukaryota</taxon>
        <taxon>Fungi</taxon>
        <taxon>Dikarya</taxon>
        <taxon>Ascomycota</taxon>
        <taxon>Pezizomycotina</taxon>
        <taxon>Sordariomycetes</taxon>
        <taxon>Sordariomycetidae</taxon>
        <taxon>Ophiostomatales</taxon>
        <taxon>Ophiostomataceae</taxon>
        <taxon>Sporothrix</taxon>
    </lineage>
</organism>
<name>A0ABP0CQ96_9PEZI</name>
<accession>A0ABP0CQ96</accession>
<dbReference type="Pfam" id="PF10310">
    <property type="entry name" value="DUF5427"/>
    <property type="match status" value="1"/>
</dbReference>
<feature type="compositionally biased region" description="Polar residues" evidence="1">
    <location>
        <begin position="451"/>
        <end position="463"/>
    </location>
</feature>